<proteinExistence type="predicted"/>
<dbReference type="SUPFAM" id="SSF51695">
    <property type="entry name" value="PLC-like phosphodiesterases"/>
    <property type="match status" value="1"/>
</dbReference>
<gene>
    <name evidence="2" type="ORF">Mal15_49620</name>
</gene>
<name>A0A5B9MMW8_9BACT</name>
<dbReference type="Pfam" id="PF13653">
    <property type="entry name" value="GDPD_2"/>
    <property type="match status" value="1"/>
</dbReference>
<dbReference type="CDD" id="cd08577">
    <property type="entry name" value="PI-PLCc_GDPD_SF_unchar3"/>
    <property type="match status" value="1"/>
</dbReference>
<dbReference type="AlphaFoldDB" id="A0A5B9MMW8"/>
<dbReference type="Gene3D" id="3.20.20.190">
    <property type="entry name" value="Phosphatidylinositol (PI) phosphodiesterase"/>
    <property type="match status" value="1"/>
</dbReference>
<evidence type="ECO:0000313" key="2">
    <source>
        <dbReference type="EMBL" id="QEG00886.1"/>
    </source>
</evidence>
<protein>
    <recommendedName>
        <fullName evidence="1">Altered inheritance of mitochondria protein 6</fullName>
    </recommendedName>
</protein>
<accession>A0A5B9MMW8</accession>
<dbReference type="InterPro" id="IPR051236">
    <property type="entry name" value="HAT_RTT109-like"/>
</dbReference>
<reference evidence="2 3" key="1">
    <citation type="submission" date="2019-02" db="EMBL/GenBank/DDBJ databases">
        <title>Planctomycetal bacteria perform biofilm scaping via a novel small molecule.</title>
        <authorList>
            <person name="Jeske O."/>
            <person name="Boedeker C."/>
            <person name="Wiegand S."/>
            <person name="Breitling P."/>
            <person name="Kallscheuer N."/>
            <person name="Jogler M."/>
            <person name="Rohde M."/>
            <person name="Petersen J."/>
            <person name="Medema M.H."/>
            <person name="Surup F."/>
            <person name="Jogler C."/>
        </authorList>
    </citation>
    <scope>NUCLEOTIDE SEQUENCE [LARGE SCALE GENOMIC DNA]</scope>
    <source>
        <strain evidence="2 3">Mal15</strain>
    </source>
</reference>
<dbReference type="PANTHER" id="PTHR31571">
    <property type="entry name" value="ALTERED INHERITANCE OF MITOCHONDRIA PROTEIN 6"/>
    <property type="match status" value="1"/>
</dbReference>
<organism evidence="2 3">
    <name type="scientific">Stieleria maiorica</name>
    <dbReference type="NCBI Taxonomy" id="2795974"/>
    <lineage>
        <taxon>Bacteria</taxon>
        <taxon>Pseudomonadati</taxon>
        <taxon>Planctomycetota</taxon>
        <taxon>Planctomycetia</taxon>
        <taxon>Pirellulales</taxon>
        <taxon>Pirellulaceae</taxon>
        <taxon>Stieleria</taxon>
    </lineage>
</organism>
<dbReference type="KEGG" id="smam:Mal15_49620"/>
<dbReference type="GO" id="GO:0006629">
    <property type="term" value="P:lipid metabolic process"/>
    <property type="evidence" value="ECO:0007669"/>
    <property type="project" value="InterPro"/>
</dbReference>
<sequence length="304" mass="33388">MPHPPIILPRIILPRIILPRIILPSIVLPPSFCPSPKRMHRTITTCLLLTLTLVPASTLPAQSVTPVHHAHAHNDYLHDRPLLDALDNGFGSVEADIYLIDGALLVAHDRDKTSPARTLQGLYLDPLRARIKQNKGSVHGDGQTLTLLIDIKSDGESTYHALDAVLSQYADILTHVDDQGVHPGPVTAIISGNRAVDVIQADPTRYAGIDGRLSDLNTDMSADLMPLISDHWGRNFRWRGDGKMPPAERERLNGVVEKAHAAGRRVRFWATPDDPAVWALLAEANVDLINTDDLAGLAEFLRSR</sequence>
<evidence type="ECO:0000313" key="3">
    <source>
        <dbReference type="Proteomes" id="UP000321353"/>
    </source>
</evidence>
<dbReference type="GO" id="GO:0008081">
    <property type="term" value="F:phosphoric diester hydrolase activity"/>
    <property type="evidence" value="ECO:0007669"/>
    <property type="project" value="InterPro"/>
</dbReference>
<dbReference type="Proteomes" id="UP000321353">
    <property type="component" value="Chromosome"/>
</dbReference>
<keyword evidence="3" id="KW-1185">Reference proteome</keyword>
<dbReference type="EMBL" id="CP036264">
    <property type="protein sequence ID" value="QEG00886.1"/>
    <property type="molecule type" value="Genomic_DNA"/>
</dbReference>
<dbReference type="PANTHER" id="PTHR31571:SF1">
    <property type="entry name" value="ALTERED INHERITANCE OF MITOCHONDRIA PROTEIN 6"/>
    <property type="match status" value="1"/>
</dbReference>
<dbReference type="InterPro" id="IPR017946">
    <property type="entry name" value="PLC-like_Pdiesterase_TIM-brl"/>
</dbReference>
<dbReference type="InterPro" id="IPR039559">
    <property type="entry name" value="AIM6_PI-PLC-like_dom"/>
</dbReference>
<evidence type="ECO:0000256" key="1">
    <source>
        <dbReference type="ARBA" id="ARBA00014286"/>
    </source>
</evidence>